<keyword evidence="2" id="KW-1185">Reference proteome</keyword>
<dbReference type="PANTHER" id="PTHR43155:SF2">
    <property type="entry name" value="CYCLIC DI-GMP PHOSPHODIESTERASE PA4108"/>
    <property type="match status" value="1"/>
</dbReference>
<dbReference type="PANTHER" id="PTHR43155">
    <property type="entry name" value="CYCLIC DI-GMP PHOSPHODIESTERASE PA4108-RELATED"/>
    <property type="match status" value="1"/>
</dbReference>
<dbReference type="Pfam" id="PF13487">
    <property type="entry name" value="HD_5"/>
    <property type="match status" value="1"/>
</dbReference>
<dbReference type="RefSeq" id="WP_123041323.1">
    <property type="nucleotide sequence ID" value="NZ_CP033433.1"/>
</dbReference>
<dbReference type="Proteomes" id="UP000269097">
    <property type="component" value="Chromosome"/>
</dbReference>
<proteinExistence type="predicted"/>
<dbReference type="KEGG" id="coh:EAV92_12075"/>
<dbReference type="Gene3D" id="1.10.3210.10">
    <property type="entry name" value="Hypothetical protein af1432"/>
    <property type="match status" value="1"/>
</dbReference>
<evidence type="ECO:0000313" key="2">
    <source>
        <dbReference type="Proteomes" id="UP000269097"/>
    </source>
</evidence>
<dbReference type="CDD" id="cd00077">
    <property type="entry name" value="HDc"/>
    <property type="match status" value="1"/>
</dbReference>
<dbReference type="EMBL" id="CP033433">
    <property type="protein sequence ID" value="AYQ73241.1"/>
    <property type="molecule type" value="Genomic_DNA"/>
</dbReference>
<dbReference type="AlphaFoldDB" id="A0A3G3JZF1"/>
<organism evidence="1 2">
    <name type="scientific">Cohnella candidum</name>
    <dbReference type="NCBI Taxonomy" id="2674991"/>
    <lineage>
        <taxon>Bacteria</taxon>
        <taxon>Bacillati</taxon>
        <taxon>Bacillota</taxon>
        <taxon>Bacilli</taxon>
        <taxon>Bacillales</taxon>
        <taxon>Paenibacillaceae</taxon>
        <taxon>Cohnella</taxon>
    </lineage>
</organism>
<reference evidence="1 2" key="1">
    <citation type="submission" date="2018-10" db="EMBL/GenBank/DDBJ databases">
        <title>Genome Sequence of Cohnella sp.</title>
        <authorList>
            <person name="Srinivasan S."/>
            <person name="Kim M.K."/>
        </authorList>
    </citation>
    <scope>NUCLEOTIDE SEQUENCE [LARGE SCALE GENOMIC DNA]</scope>
    <source>
        <strain evidence="1 2">18JY8-7</strain>
    </source>
</reference>
<sequence>MLLIPVQDLVEGDLLGKGLYTPDGRLMLKQGIRLNDRMIEGIKRLGQHYIYVEMADHRASETGWDWKTNLRSLTEDLLTRCFESVRRNDGLPVKPIFDWADHLSGLLAEKTEVKIGPADLSQEREELIAHSLNVCFLSVMTAKALGYRENELRDVAIGSLLHDIGLAVPLEDKLVLNHPMIGFDVLRRLPGLSIPSLQIVLQHHERIDGRGFPHGIRGDAFRQPSQICALASEFDDFMNRSLTPRTPCEGFDFVMSKIDNAYDYSVVRAFLNVFEPYPVGTAVTLTGSLEGTVVETNPGCPSRPIIRLRATGDRFDLMQHTTFRIERAVPAIT</sequence>
<dbReference type="SUPFAM" id="SSF109604">
    <property type="entry name" value="HD-domain/PDEase-like"/>
    <property type="match status" value="1"/>
</dbReference>
<evidence type="ECO:0000313" key="1">
    <source>
        <dbReference type="EMBL" id="AYQ73241.1"/>
    </source>
</evidence>
<gene>
    <name evidence="1" type="ORF">EAV92_12075</name>
</gene>
<protein>
    <submittedName>
        <fullName evidence="1">HD domain-containing protein</fullName>
    </submittedName>
</protein>
<dbReference type="InterPro" id="IPR003607">
    <property type="entry name" value="HD/PDEase_dom"/>
</dbReference>
<name>A0A3G3JZF1_9BACL</name>
<accession>A0A3G3JZF1</accession>